<sequence length="76" mass="8088">MDGKRRPSPIYPPPNASPGVAGFPASLACPSLSLSLSPYLPFTGPVPENEIEIVKCLIRSSLPAVVHCREVIFGGW</sequence>
<name>A0ACC0MMH7_RHOML</name>
<reference evidence="1" key="1">
    <citation type="submission" date="2022-02" db="EMBL/GenBank/DDBJ databases">
        <title>Plant Genome Project.</title>
        <authorList>
            <person name="Zhang R.-G."/>
        </authorList>
    </citation>
    <scope>NUCLEOTIDE SEQUENCE</scope>
    <source>
        <strain evidence="1">AT1</strain>
    </source>
</reference>
<comment type="caution">
    <text evidence="1">The sequence shown here is derived from an EMBL/GenBank/DDBJ whole genome shotgun (WGS) entry which is preliminary data.</text>
</comment>
<protein>
    <submittedName>
        <fullName evidence="1">Uncharacterized protein</fullName>
    </submittedName>
</protein>
<keyword evidence="2" id="KW-1185">Reference proteome</keyword>
<evidence type="ECO:0000313" key="2">
    <source>
        <dbReference type="Proteomes" id="UP001062846"/>
    </source>
</evidence>
<evidence type="ECO:0000313" key="1">
    <source>
        <dbReference type="EMBL" id="KAI8542100.1"/>
    </source>
</evidence>
<dbReference type="Proteomes" id="UP001062846">
    <property type="component" value="Chromosome 8"/>
</dbReference>
<accession>A0ACC0MMH7</accession>
<organism evidence="1 2">
    <name type="scientific">Rhododendron molle</name>
    <name type="common">Chinese azalea</name>
    <name type="synonym">Azalea mollis</name>
    <dbReference type="NCBI Taxonomy" id="49168"/>
    <lineage>
        <taxon>Eukaryota</taxon>
        <taxon>Viridiplantae</taxon>
        <taxon>Streptophyta</taxon>
        <taxon>Embryophyta</taxon>
        <taxon>Tracheophyta</taxon>
        <taxon>Spermatophyta</taxon>
        <taxon>Magnoliopsida</taxon>
        <taxon>eudicotyledons</taxon>
        <taxon>Gunneridae</taxon>
        <taxon>Pentapetalae</taxon>
        <taxon>asterids</taxon>
        <taxon>Ericales</taxon>
        <taxon>Ericaceae</taxon>
        <taxon>Ericoideae</taxon>
        <taxon>Rhodoreae</taxon>
        <taxon>Rhododendron</taxon>
    </lineage>
</organism>
<proteinExistence type="predicted"/>
<gene>
    <name evidence="1" type="ORF">RHMOL_Rhmol08G0112700</name>
</gene>
<dbReference type="EMBL" id="CM046395">
    <property type="protein sequence ID" value="KAI8542100.1"/>
    <property type="molecule type" value="Genomic_DNA"/>
</dbReference>